<dbReference type="InterPro" id="IPR047296">
    <property type="entry name" value="GIY-YIG_UvrC_Cho"/>
</dbReference>
<dbReference type="Pfam" id="PF01541">
    <property type="entry name" value="GIY-YIG"/>
    <property type="match status" value="1"/>
</dbReference>
<keyword evidence="6" id="KW-0175">Coiled coil</keyword>
<feature type="domain" description="Helicase C-terminal" evidence="10">
    <location>
        <begin position="458"/>
        <end position="616"/>
    </location>
</feature>
<dbReference type="GO" id="GO:0006289">
    <property type="term" value="P:nucleotide-excision repair"/>
    <property type="evidence" value="ECO:0007669"/>
    <property type="project" value="InterPro"/>
</dbReference>
<dbReference type="FunFam" id="3.40.1440.10:FF:000001">
    <property type="entry name" value="UvrABC system protein C"/>
    <property type="match status" value="1"/>
</dbReference>
<dbReference type="InterPro" id="IPR004807">
    <property type="entry name" value="UvrB"/>
</dbReference>
<keyword evidence="5" id="KW-0234">DNA repair</keyword>
<dbReference type="Gene3D" id="3.30.420.340">
    <property type="entry name" value="UvrC, RNAse H endonuclease domain"/>
    <property type="match status" value="1"/>
</dbReference>
<dbReference type="Pfam" id="PF04851">
    <property type="entry name" value="ResIII"/>
    <property type="match status" value="1"/>
</dbReference>
<dbReference type="GO" id="GO:0009381">
    <property type="term" value="F:excinuclease ABC activity"/>
    <property type="evidence" value="ECO:0007669"/>
    <property type="project" value="InterPro"/>
</dbReference>
<evidence type="ECO:0000259" key="9">
    <source>
        <dbReference type="PROSITE" id="PS51192"/>
    </source>
</evidence>
<dbReference type="InterPro" id="IPR027417">
    <property type="entry name" value="P-loop_NTPase"/>
</dbReference>
<evidence type="ECO:0000259" key="10">
    <source>
        <dbReference type="PROSITE" id="PS51194"/>
    </source>
</evidence>
<dbReference type="InterPro" id="IPR024759">
    <property type="entry name" value="UvrB_YAD/RRR_dom"/>
</dbReference>
<keyword evidence="1" id="KW-0963">Cytoplasm</keyword>
<feature type="coiled-coil region" evidence="6">
    <location>
        <begin position="277"/>
        <end position="308"/>
    </location>
</feature>
<gene>
    <name evidence="11" type="ORF">CYCCA115_LOCUS7966</name>
</gene>
<dbReference type="Gene3D" id="3.40.1440.10">
    <property type="entry name" value="GIY-YIG endonuclease"/>
    <property type="match status" value="1"/>
</dbReference>
<dbReference type="InterPro" id="IPR014001">
    <property type="entry name" value="Helicase_ATP-bd"/>
</dbReference>
<keyword evidence="2" id="KW-0227">DNA damage</keyword>
<evidence type="ECO:0000256" key="3">
    <source>
        <dbReference type="ARBA" id="ARBA00022769"/>
    </source>
</evidence>
<dbReference type="InterPro" id="IPR001162">
    <property type="entry name" value="UvrC_RNase_H_dom"/>
</dbReference>
<dbReference type="InterPro" id="IPR001650">
    <property type="entry name" value="Helicase_C-like"/>
</dbReference>
<dbReference type="EMBL" id="CAKOGP040001112">
    <property type="protein sequence ID" value="CAJ1942476.1"/>
    <property type="molecule type" value="Genomic_DNA"/>
</dbReference>
<evidence type="ECO:0000313" key="11">
    <source>
        <dbReference type="EMBL" id="CAJ1942476.1"/>
    </source>
</evidence>
<dbReference type="PROSITE" id="PS50164">
    <property type="entry name" value="GIY_YIG"/>
    <property type="match status" value="1"/>
</dbReference>
<name>A0AAD2CQA8_9STRA</name>
<keyword evidence="3" id="KW-0228">DNA excision</keyword>
<dbReference type="GO" id="GO:0009380">
    <property type="term" value="C:excinuclease repair complex"/>
    <property type="evidence" value="ECO:0007669"/>
    <property type="project" value="InterPro"/>
</dbReference>
<proteinExistence type="predicted"/>
<evidence type="ECO:0000259" key="8">
    <source>
        <dbReference type="PROSITE" id="PS50165"/>
    </source>
</evidence>
<dbReference type="SMART" id="SM00465">
    <property type="entry name" value="GIYc"/>
    <property type="match status" value="1"/>
</dbReference>
<dbReference type="CDD" id="cd10434">
    <property type="entry name" value="GIY-YIG_UvrC_Cho"/>
    <property type="match status" value="1"/>
</dbReference>
<dbReference type="SUPFAM" id="SSF52540">
    <property type="entry name" value="P-loop containing nucleoside triphosphate hydrolases"/>
    <property type="match status" value="2"/>
</dbReference>
<dbReference type="PROSITE" id="PS51194">
    <property type="entry name" value="HELICASE_CTER"/>
    <property type="match status" value="1"/>
</dbReference>
<dbReference type="PANTHER" id="PTHR24029">
    <property type="entry name" value="UVRABC SYSTEM PROTEIN B"/>
    <property type="match status" value="1"/>
</dbReference>
<dbReference type="PROSITE" id="PS50165">
    <property type="entry name" value="UVRC"/>
    <property type="match status" value="1"/>
</dbReference>
<dbReference type="Pfam" id="PF12344">
    <property type="entry name" value="UvrB"/>
    <property type="match status" value="1"/>
</dbReference>
<dbReference type="InterPro" id="IPR038476">
    <property type="entry name" value="UvrC_RNase_H_dom_sf"/>
</dbReference>
<keyword evidence="4" id="KW-0267">Excision nuclease</keyword>
<evidence type="ECO:0000259" key="7">
    <source>
        <dbReference type="PROSITE" id="PS50164"/>
    </source>
</evidence>
<evidence type="ECO:0000256" key="1">
    <source>
        <dbReference type="ARBA" id="ARBA00022490"/>
    </source>
</evidence>
<comment type="caution">
    <text evidence="11">The sequence shown here is derived from an EMBL/GenBank/DDBJ whole genome shotgun (WGS) entry which is preliminary data.</text>
</comment>
<dbReference type="SMART" id="SM00487">
    <property type="entry name" value="DEXDc"/>
    <property type="match status" value="1"/>
</dbReference>
<evidence type="ECO:0000256" key="2">
    <source>
        <dbReference type="ARBA" id="ARBA00022763"/>
    </source>
</evidence>
<accession>A0AAD2CQA8</accession>
<dbReference type="SUPFAM" id="SSF82771">
    <property type="entry name" value="GIY-YIG endonuclease"/>
    <property type="match status" value="1"/>
</dbReference>
<feature type="domain" description="GIY-YIG" evidence="7">
    <location>
        <begin position="683"/>
        <end position="762"/>
    </location>
</feature>
<dbReference type="GO" id="GO:0016887">
    <property type="term" value="F:ATP hydrolysis activity"/>
    <property type="evidence" value="ECO:0007669"/>
    <property type="project" value="InterPro"/>
</dbReference>
<dbReference type="InterPro" id="IPR035901">
    <property type="entry name" value="GIY-YIG_endonuc_sf"/>
</dbReference>
<dbReference type="InterPro" id="IPR000305">
    <property type="entry name" value="GIY-YIG_endonuc"/>
</dbReference>
<evidence type="ECO:0000313" key="12">
    <source>
        <dbReference type="Proteomes" id="UP001295423"/>
    </source>
</evidence>
<dbReference type="PROSITE" id="PS51192">
    <property type="entry name" value="HELICASE_ATP_BIND_1"/>
    <property type="match status" value="1"/>
</dbReference>
<reference evidence="11" key="1">
    <citation type="submission" date="2023-08" db="EMBL/GenBank/DDBJ databases">
        <authorList>
            <person name="Audoor S."/>
            <person name="Bilcke G."/>
        </authorList>
    </citation>
    <scope>NUCLEOTIDE SEQUENCE</scope>
</reference>
<dbReference type="SMART" id="SM00490">
    <property type="entry name" value="HELICc"/>
    <property type="match status" value="1"/>
</dbReference>
<evidence type="ECO:0000256" key="4">
    <source>
        <dbReference type="ARBA" id="ARBA00022881"/>
    </source>
</evidence>
<dbReference type="Pfam" id="PF08459">
    <property type="entry name" value="UvrC_RNaseH_dom"/>
    <property type="match status" value="1"/>
</dbReference>
<evidence type="ECO:0008006" key="13">
    <source>
        <dbReference type="Google" id="ProtNLM"/>
    </source>
</evidence>
<dbReference type="Proteomes" id="UP001295423">
    <property type="component" value="Unassembled WGS sequence"/>
</dbReference>
<dbReference type="AlphaFoldDB" id="A0AAD2CQA8"/>
<evidence type="ECO:0000256" key="6">
    <source>
        <dbReference type="SAM" id="Coils"/>
    </source>
</evidence>
<dbReference type="Gene3D" id="3.40.50.300">
    <property type="entry name" value="P-loop containing nucleotide triphosphate hydrolases"/>
    <property type="match status" value="3"/>
</dbReference>
<dbReference type="Pfam" id="PF00271">
    <property type="entry name" value="Helicase_C"/>
    <property type="match status" value="1"/>
</dbReference>
<evidence type="ECO:0000256" key="5">
    <source>
        <dbReference type="ARBA" id="ARBA00023204"/>
    </source>
</evidence>
<feature type="domain" description="Helicase ATP-binding" evidence="9">
    <location>
        <begin position="38"/>
        <end position="191"/>
    </location>
</feature>
<sequence length="1246" mass="140319">MEGQEDPLTRDAVKSGFEVTAPYEPMGDQPEAIQQLMKQLEEGDRFSILRGITGTGKTFVMSHCIAKYGQPTLILCHNKTLAAQLARELRSFLGNNAVELFVSFYNHYIPESFNEVSGRYVAKKSSINQEIDAMRHRATRALLMRQDVVVVASVSCIYGLGLPKDYMEASTTLQVGDNIEGRPDDFLSKLDSMLYINEQSDEEFGRGTYQYSLTSDECGILLWPPHEGFPMKIQLSLDSSSLSPIWKVTSIQQGHAMGHSDIDSTGLFPAKHHVMSEERLEEACLDIEEELRERVQELTKEHKFEEANRLQQRVGNDLLLLRETGFCPGGENYSRHFGQRATGEPPNTLMDYLGMNDREWLLIVDESHVTLPQLRAMYGGDRARKEKLVKHGYRLPSALDNRPLQDHEFWKTIQKGVFVSATPSKQEMEWAERKPVEMLIRPTFVPDPVIEVRPSKGQLEDLANEIRHRAKRAERTLAVTLTKRDAEDLSDYLKQQSIPTTFIHSGLNIHERADALKALQNGEVDCLVGVNLLREGLDLPQVSLVAILNADSEGFLRSDTALFQTVGRAARNVQGRAIFYANRVTDSMGRVLKETEERRQKQLLYNRLNDCSMKSTEGSSMLSIFDLLKEQIAAEQPLEVVGGKRRAVSGTKEINSFNLTSDVTVQVPAGKAHGSINIDHVPSSPGVYFWKDEYDEILYIGKAKRLRTRLKSYLTPKSKHSARIEVMIAKAKSVDFILTSSERDALLLESNLIKHHQPPYNVLLKDDISYPYICASVGDQYPRFFTTPRKEDRLTSSRYRYFGPYPDYNECNQILEAIESQYDLRAKSFMTRHGDMEHDEYQALFDEAMKDTFESTSSSKFNQLRSEFEEAAHLFDSKYNVCRDIITFSKVPGRDDSFGIVHVVQLRQGLVSGQFSYDCQIPSGMSSDEDYAAAMAHVLERQHYPSGEEAFDSRLPFFPTEILVQYDMSGITGRAVKQVIQAARKKVNASGGKKEPLAIRRAAKGGARKKSDELALKLCIENAEKAAHDKSLEAIEGSIKSSVDGTALEELQKLFDLDKKPSRIECYDISHNHGEHSVGSRVVFVDGQKEPSLYRKFNIKSVDGIDDYASLQEVISRRFKRAWVNGAGGPVADNDPWGLPDIVLIDGGPGQLNKAVEALVSQRIFPADGFYNRPTKGTKRSATVVVCSLAKGINRNKDDLYIYGSNEPINTSTDSPGLLLLRSLRDESHRFALNAHRSRRSIRKSI</sequence>
<keyword evidence="12" id="KW-1185">Reference proteome</keyword>
<dbReference type="GO" id="GO:0005524">
    <property type="term" value="F:ATP binding"/>
    <property type="evidence" value="ECO:0007669"/>
    <property type="project" value="InterPro"/>
</dbReference>
<protein>
    <recommendedName>
        <fullName evidence="13">Excinuclease ABC subunit B</fullName>
    </recommendedName>
</protein>
<organism evidence="11 12">
    <name type="scientific">Cylindrotheca closterium</name>
    <dbReference type="NCBI Taxonomy" id="2856"/>
    <lineage>
        <taxon>Eukaryota</taxon>
        <taxon>Sar</taxon>
        <taxon>Stramenopiles</taxon>
        <taxon>Ochrophyta</taxon>
        <taxon>Bacillariophyta</taxon>
        <taxon>Bacillariophyceae</taxon>
        <taxon>Bacillariophycidae</taxon>
        <taxon>Bacillariales</taxon>
        <taxon>Bacillariaceae</taxon>
        <taxon>Cylindrotheca</taxon>
    </lineage>
</organism>
<dbReference type="GO" id="GO:0003677">
    <property type="term" value="F:DNA binding"/>
    <property type="evidence" value="ECO:0007669"/>
    <property type="project" value="InterPro"/>
</dbReference>
<feature type="domain" description="UvrC family homology region profile" evidence="8">
    <location>
        <begin position="901"/>
        <end position="1159"/>
    </location>
</feature>
<dbReference type="InterPro" id="IPR006935">
    <property type="entry name" value="Helicase/UvrB_N"/>
</dbReference>
<dbReference type="PANTHER" id="PTHR24029:SF0">
    <property type="entry name" value="UVRABC SYSTEM PROTEIN B"/>
    <property type="match status" value="1"/>
</dbReference>